<comment type="catalytic activity">
    <reaction evidence="2">
        <text>5-methylaminomethyl-2-thiouridine(34) in tRNA + selenophosphate + (2E)-geranyl diphosphate + H2O + H(+) = 5-methylaminomethyl-2-selenouridine(34) in tRNA + (2E)-thiogeraniol + phosphate + diphosphate</text>
        <dbReference type="Rhea" id="RHEA:42716"/>
        <dbReference type="Rhea" id="RHEA-COMP:10195"/>
        <dbReference type="Rhea" id="RHEA-COMP:10196"/>
        <dbReference type="ChEBI" id="CHEBI:15377"/>
        <dbReference type="ChEBI" id="CHEBI:15378"/>
        <dbReference type="ChEBI" id="CHEBI:16144"/>
        <dbReference type="ChEBI" id="CHEBI:33019"/>
        <dbReference type="ChEBI" id="CHEBI:43474"/>
        <dbReference type="ChEBI" id="CHEBI:58057"/>
        <dbReference type="ChEBI" id="CHEBI:74455"/>
        <dbReference type="ChEBI" id="CHEBI:82743"/>
        <dbReference type="ChEBI" id="CHEBI:143703"/>
        <dbReference type="EC" id="2.9.1.3"/>
    </reaction>
</comment>
<keyword evidence="1 2" id="KW-0711">Selenium</keyword>
<dbReference type="InterPro" id="IPR036873">
    <property type="entry name" value="Rhodanese-like_dom_sf"/>
</dbReference>
<proteinExistence type="inferred from homology"/>
<name>A0ABP8PX21_9GAMM</name>
<dbReference type="PANTHER" id="PTHR30401:SF0">
    <property type="entry name" value="TRNA 2-SELENOURIDINE SYNTHASE"/>
    <property type="match status" value="1"/>
</dbReference>
<organism evidence="4 5">
    <name type="scientific">Pseudaeromonas paramecii</name>
    <dbReference type="NCBI Taxonomy" id="2138166"/>
    <lineage>
        <taxon>Bacteria</taxon>
        <taxon>Pseudomonadati</taxon>
        <taxon>Pseudomonadota</taxon>
        <taxon>Gammaproteobacteria</taxon>
        <taxon>Aeromonadales</taxon>
        <taxon>Aeromonadaceae</taxon>
        <taxon>Pseudaeromonas</taxon>
    </lineage>
</organism>
<evidence type="ECO:0000313" key="5">
    <source>
        <dbReference type="Proteomes" id="UP001501321"/>
    </source>
</evidence>
<dbReference type="InterPro" id="IPR017582">
    <property type="entry name" value="SelU"/>
</dbReference>
<evidence type="ECO:0000259" key="3">
    <source>
        <dbReference type="PROSITE" id="PS50206"/>
    </source>
</evidence>
<comment type="caution">
    <text evidence="4">The sequence shown here is derived from an EMBL/GenBank/DDBJ whole genome shotgun (WGS) entry which is preliminary data.</text>
</comment>
<dbReference type="NCBIfam" id="NF008751">
    <property type="entry name" value="PRK11784.1-3"/>
    <property type="match status" value="1"/>
</dbReference>
<evidence type="ECO:0000256" key="1">
    <source>
        <dbReference type="ARBA" id="ARBA00023266"/>
    </source>
</evidence>
<feature type="domain" description="Rhodanese" evidence="3">
    <location>
        <begin position="13"/>
        <end position="136"/>
    </location>
</feature>
<dbReference type="InterPro" id="IPR058840">
    <property type="entry name" value="AAA_SelU"/>
</dbReference>
<reference evidence="5" key="1">
    <citation type="journal article" date="2019" name="Int. J. Syst. Evol. Microbiol.">
        <title>The Global Catalogue of Microorganisms (GCM) 10K type strain sequencing project: providing services to taxonomists for standard genome sequencing and annotation.</title>
        <authorList>
            <consortium name="The Broad Institute Genomics Platform"/>
            <consortium name="The Broad Institute Genome Sequencing Center for Infectious Disease"/>
            <person name="Wu L."/>
            <person name="Ma J."/>
        </authorList>
    </citation>
    <scope>NUCLEOTIDE SEQUENCE [LARGE SCALE GENOMIC DNA]</scope>
    <source>
        <strain evidence="5">JCM 32226</strain>
    </source>
</reference>
<sequence length="365" mass="40071">MTLPTLAADADLLLSGRPLIDLRAPAEFAEGALPQAISLPLMSDAERAAVGTCYKQQGQAAAIALGHQLVSGDIRAARMDAWLSQIQQQPDTLLYCARGGLRSETVQRWLAEQGCVVPRVEGGYKALRRCLIDSLDRLSSQLPLLVLCGMTGTGKTDLLLKLSNGVDLEGLAQHRGSSFGGLPEGQPSNIDFENRLSLAMLRQHSTGAPGLVLEDESRMIGRCTLPMSLYQAMQQAPLVILEAPLDERIARIQRDYVDGLWARFARQMDEEAAWQQLAQFLGTALQRLEKRLGNLLCRQLQESLQAALQSQQQTGDRGGHADWIGRLLTQYYDPIYRRHLQARPQPVVFQGPAADCLAFLRAPAP</sequence>
<dbReference type="SUPFAM" id="SSF52540">
    <property type="entry name" value="P-loop containing nucleoside triphosphate hydrolases"/>
    <property type="match status" value="1"/>
</dbReference>
<dbReference type="SMART" id="SM00450">
    <property type="entry name" value="RHOD"/>
    <property type="match status" value="1"/>
</dbReference>
<comment type="catalytic activity">
    <reaction evidence="2">
        <text>5-methylaminomethyl-2-thiouridine(34) in tRNA + (2E)-geranyl diphosphate = 5-methylaminomethyl-S-(2E)-geranyl-thiouridine(34) in tRNA + diphosphate</text>
        <dbReference type="Rhea" id="RHEA:14085"/>
        <dbReference type="Rhea" id="RHEA-COMP:10195"/>
        <dbReference type="Rhea" id="RHEA-COMP:14654"/>
        <dbReference type="ChEBI" id="CHEBI:33019"/>
        <dbReference type="ChEBI" id="CHEBI:58057"/>
        <dbReference type="ChEBI" id="CHEBI:74455"/>
        <dbReference type="ChEBI" id="CHEBI:140632"/>
    </reaction>
</comment>
<dbReference type="InterPro" id="IPR027417">
    <property type="entry name" value="P-loop_NTPase"/>
</dbReference>
<comment type="catalytic activity">
    <reaction evidence="2">
        <text>5-methylaminomethyl-2-(Se-phospho)selenouridine(34) in tRNA + H2O = 5-methylaminomethyl-2-selenouridine(34) in tRNA + phosphate</text>
        <dbReference type="Rhea" id="RHEA:60176"/>
        <dbReference type="Rhea" id="RHEA-COMP:10196"/>
        <dbReference type="Rhea" id="RHEA-COMP:15523"/>
        <dbReference type="ChEBI" id="CHEBI:15377"/>
        <dbReference type="ChEBI" id="CHEBI:43474"/>
        <dbReference type="ChEBI" id="CHEBI:82743"/>
        <dbReference type="ChEBI" id="CHEBI:143702"/>
    </reaction>
</comment>
<dbReference type="Pfam" id="PF00581">
    <property type="entry name" value="Rhodanese"/>
    <property type="match status" value="1"/>
</dbReference>
<comment type="subunit">
    <text evidence="2">Monomer.</text>
</comment>
<dbReference type="Gene3D" id="3.40.250.10">
    <property type="entry name" value="Rhodanese-like domain"/>
    <property type="match status" value="1"/>
</dbReference>
<comment type="function">
    <text evidence="2">Involved in the post-transcriptional modification of the uridine at the wobble position (U34) of tRNA(Lys), tRNA(Glu) and tRNA(Gln). Catalyzes the conversion of 2-thiouridine (S2U-RNA) to 2-selenouridine (Se2U-RNA). Acts in a two-step process involving geranylation of 2-thiouridine (S2U) to S-geranyl-2-thiouridine (geS2U) and subsequent selenation of the latter derivative to 2-selenouridine (Se2U) in the tRNA chain.</text>
</comment>
<dbReference type="InterPro" id="IPR001763">
    <property type="entry name" value="Rhodanese-like_dom"/>
</dbReference>
<dbReference type="NCBIfam" id="NF008750">
    <property type="entry name" value="PRK11784.1-2"/>
    <property type="match status" value="1"/>
</dbReference>
<protein>
    <recommendedName>
        <fullName evidence="2">tRNA 2-selenouridine synthase</fullName>
        <ecNumber evidence="2">2.9.1.3</ecNumber>
    </recommendedName>
</protein>
<dbReference type="NCBIfam" id="TIGR03167">
    <property type="entry name" value="tRNA_sel_U_synt"/>
    <property type="match status" value="1"/>
</dbReference>
<dbReference type="Pfam" id="PF26341">
    <property type="entry name" value="AAA_SelU"/>
    <property type="match status" value="1"/>
</dbReference>
<evidence type="ECO:0000256" key="2">
    <source>
        <dbReference type="HAMAP-Rule" id="MF_01622"/>
    </source>
</evidence>
<dbReference type="EMBL" id="BAABFC010000001">
    <property type="protein sequence ID" value="GAA4493051.1"/>
    <property type="molecule type" value="Genomic_DNA"/>
</dbReference>
<keyword evidence="5" id="KW-1185">Reference proteome</keyword>
<dbReference type="SUPFAM" id="SSF52821">
    <property type="entry name" value="Rhodanese/Cell cycle control phosphatase"/>
    <property type="match status" value="1"/>
</dbReference>
<keyword evidence="2" id="KW-0808">Transferase</keyword>
<accession>A0ABP8PX21</accession>
<comment type="catalytic activity">
    <reaction evidence="2">
        <text>5-methylaminomethyl-S-(2E)-geranyl-thiouridine(34) in tRNA + selenophosphate + H(+) = 5-methylaminomethyl-2-(Se-phospho)selenouridine(34) in tRNA + (2E)-thiogeraniol</text>
        <dbReference type="Rhea" id="RHEA:60172"/>
        <dbReference type="Rhea" id="RHEA-COMP:14654"/>
        <dbReference type="Rhea" id="RHEA-COMP:15523"/>
        <dbReference type="ChEBI" id="CHEBI:15378"/>
        <dbReference type="ChEBI" id="CHEBI:16144"/>
        <dbReference type="ChEBI" id="CHEBI:140632"/>
        <dbReference type="ChEBI" id="CHEBI:143702"/>
        <dbReference type="ChEBI" id="CHEBI:143703"/>
    </reaction>
</comment>
<dbReference type="EC" id="2.9.1.3" evidence="2"/>
<comment type="similarity">
    <text evidence="2">Belongs to the SelU family.</text>
</comment>
<dbReference type="Proteomes" id="UP001501321">
    <property type="component" value="Unassembled WGS sequence"/>
</dbReference>
<gene>
    <name evidence="4" type="primary">mnmH</name>
    <name evidence="2" type="synonym">selU</name>
    <name evidence="4" type="ORF">GCM10023095_02620</name>
</gene>
<dbReference type="PANTHER" id="PTHR30401">
    <property type="entry name" value="TRNA 2-SELENOURIDINE SYNTHASE"/>
    <property type="match status" value="1"/>
</dbReference>
<evidence type="ECO:0000313" key="4">
    <source>
        <dbReference type="EMBL" id="GAA4493051.1"/>
    </source>
</evidence>
<dbReference type="HAMAP" id="MF_01622">
    <property type="entry name" value="tRNA_sel_U_synth"/>
    <property type="match status" value="1"/>
</dbReference>
<dbReference type="RefSeq" id="WP_345009277.1">
    <property type="nucleotide sequence ID" value="NZ_BAABFC010000001.1"/>
</dbReference>
<dbReference type="PROSITE" id="PS50206">
    <property type="entry name" value="RHODANESE_3"/>
    <property type="match status" value="1"/>
</dbReference>
<feature type="active site" description="S-selanylcysteine intermediate" evidence="2">
    <location>
        <position position="96"/>
    </location>
</feature>